<accession>A0A194WBM8</accession>
<proteinExistence type="predicted"/>
<feature type="compositionally biased region" description="Pro residues" evidence="1">
    <location>
        <begin position="1"/>
        <end position="24"/>
    </location>
</feature>
<dbReference type="AlphaFoldDB" id="A0A194WBM8"/>
<dbReference type="Gene3D" id="1.20.1280.50">
    <property type="match status" value="1"/>
</dbReference>
<dbReference type="InterPro" id="IPR036047">
    <property type="entry name" value="F-box-like_dom_sf"/>
</dbReference>
<dbReference type="SUPFAM" id="SSF81383">
    <property type="entry name" value="F-box domain"/>
    <property type="match status" value="1"/>
</dbReference>
<dbReference type="Pfam" id="PF12937">
    <property type="entry name" value="F-box-like"/>
    <property type="match status" value="1"/>
</dbReference>
<name>A0A194WBM8_CYTMA</name>
<feature type="compositionally biased region" description="Polar residues" evidence="1">
    <location>
        <begin position="32"/>
        <end position="46"/>
    </location>
</feature>
<evidence type="ECO:0000256" key="1">
    <source>
        <dbReference type="SAM" id="MobiDB-lite"/>
    </source>
</evidence>
<dbReference type="SMART" id="SM00256">
    <property type="entry name" value="FBOX"/>
    <property type="match status" value="1"/>
</dbReference>
<evidence type="ECO:0000259" key="2">
    <source>
        <dbReference type="PROSITE" id="PS50181"/>
    </source>
</evidence>
<reference evidence="3" key="1">
    <citation type="submission" date="2014-12" db="EMBL/GenBank/DDBJ databases">
        <title>Genome Sequence of Valsa Canker Pathogens Uncovers a Specific Adaption of Colonization on Woody Bark.</title>
        <authorList>
            <person name="Yin Z."/>
            <person name="Liu H."/>
            <person name="Gao X."/>
            <person name="Li Z."/>
            <person name="Song N."/>
            <person name="Ke X."/>
            <person name="Dai Q."/>
            <person name="Wu Y."/>
            <person name="Sun Y."/>
            <person name="Xu J.-R."/>
            <person name="Kang Z.K."/>
            <person name="Wang L."/>
            <person name="Huang L."/>
        </authorList>
    </citation>
    <scope>NUCLEOTIDE SEQUENCE [LARGE SCALE GENOMIC DNA]</scope>
    <source>
        <strain evidence="3">03-8</strain>
    </source>
</reference>
<dbReference type="CDD" id="cd09917">
    <property type="entry name" value="F-box_SF"/>
    <property type="match status" value="1"/>
</dbReference>
<organism evidence="3 4">
    <name type="scientific">Cytospora mali</name>
    <name type="common">Apple Valsa canker fungus</name>
    <name type="synonym">Valsa mali</name>
    <dbReference type="NCBI Taxonomy" id="578113"/>
    <lineage>
        <taxon>Eukaryota</taxon>
        <taxon>Fungi</taxon>
        <taxon>Dikarya</taxon>
        <taxon>Ascomycota</taxon>
        <taxon>Pezizomycotina</taxon>
        <taxon>Sordariomycetes</taxon>
        <taxon>Sordariomycetidae</taxon>
        <taxon>Diaporthales</taxon>
        <taxon>Cytosporaceae</taxon>
        <taxon>Cytospora</taxon>
    </lineage>
</organism>
<gene>
    <name evidence="3" type="ORF">VM1G_09124</name>
</gene>
<dbReference type="InterPro" id="IPR001810">
    <property type="entry name" value="F-box_dom"/>
</dbReference>
<evidence type="ECO:0000313" key="4">
    <source>
        <dbReference type="Proteomes" id="UP000078559"/>
    </source>
</evidence>
<dbReference type="PROSITE" id="PS50181">
    <property type="entry name" value="FBOX"/>
    <property type="match status" value="1"/>
</dbReference>
<dbReference type="EMBL" id="CM003107">
    <property type="protein sequence ID" value="KUI73498.1"/>
    <property type="molecule type" value="Genomic_DNA"/>
</dbReference>
<feature type="region of interest" description="Disordered" evidence="1">
    <location>
        <begin position="1"/>
        <end position="82"/>
    </location>
</feature>
<dbReference type="Gene3D" id="6.10.140.2040">
    <property type="match status" value="1"/>
</dbReference>
<evidence type="ECO:0000313" key="3">
    <source>
        <dbReference type="EMBL" id="KUI73498.1"/>
    </source>
</evidence>
<feature type="domain" description="F-box" evidence="2">
    <location>
        <begin position="177"/>
        <end position="213"/>
    </location>
</feature>
<protein>
    <recommendedName>
        <fullName evidence="2">F-box domain-containing protein</fullName>
    </recommendedName>
</protein>
<dbReference type="SMR" id="A0A194WBM8"/>
<dbReference type="Proteomes" id="UP000078559">
    <property type="component" value="Chromosome 10"/>
</dbReference>
<keyword evidence="4" id="KW-1185">Reference proteome</keyword>
<sequence length="371" mass="40922">MESPTHPLPALPSPTPATAEPPLPHADMDPTQLANRASHLTLSAQEPSSSPPVRPSSAAPPLSDCDDDDSTLGQTTSSWAEPLPLPLPLQLQLQLPLPPTCTTPTPGLATDAQPVPQTSHEHAREEPMMRDQRLYAVGQDEGGQPCPISGADSQCVALHLGPTYTGSGPCFVRSGVIVRLADLPNEVLLHILGFLDVSDLLATSRTSHQFRSLALAPILHRLRLRHVRTILPPLLTSPSRPSLLDLIHRSIFLTHTTVVSRQLARSLTAIRLSRRLAVRPPPEALVQRSVLPPECMPGHERVAPALVAKKRAVEREQVRDGLRRWVGSVFERRWREKVEGRRRWEESRGVGRVWRLRRFWEGVGRGEVRAS</sequence>